<dbReference type="InterPro" id="IPR001362">
    <property type="entry name" value="Glyco_hydro_32"/>
</dbReference>
<evidence type="ECO:0000256" key="3">
    <source>
        <dbReference type="ARBA" id="ARBA00023295"/>
    </source>
</evidence>
<evidence type="ECO:0000256" key="5">
    <source>
        <dbReference type="SAM" id="SignalP"/>
    </source>
</evidence>
<dbReference type="SUPFAM" id="SSF75005">
    <property type="entry name" value="Arabinanase/levansucrase/invertase"/>
    <property type="match status" value="1"/>
</dbReference>
<dbReference type="RefSeq" id="WP_188749721.1">
    <property type="nucleotide sequence ID" value="NZ_BMIK01000004.1"/>
</dbReference>
<feature type="domain" description="Glycosyl hydrolase family 32 C-terminal" evidence="7">
    <location>
        <begin position="451"/>
        <end position="553"/>
    </location>
</feature>
<dbReference type="CDD" id="cd18622">
    <property type="entry name" value="GH32_Inu-like"/>
    <property type="match status" value="1"/>
</dbReference>
<protein>
    <submittedName>
        <fullName evidence="8">2,6-beta-D-fructofuranosidase</fullName>
    </submittedName>
</protein>
<feature type="chain" id="PRO_5045354400" evidence="5">
    <location>
        <begin position="25"/>
        <end position="600"/>
    </location>
</feature>
<dbReference type="Gene3D" id="2.115.10.20">
    <property type="entry name" value="Glycosyl hydrolase domain, family 43"/>
    <property type="match status" value="1"/>
</dbReference>
<dbReference type="SUPFAM" id="SSF49899">
    <property type="entry name" value="Concanavalin A-like lectins/glucanases"/>
    <property type="match status" value="1"/>
</dbReference>
<proteinExistence type="inferred from homology"/>
<evidence type="ECO:0000256" key="2">
    <source>
        <dbReference type="ARBA" id="ARBA00022801"/>
    </source>
</evidence>
<feature type="signal peptide" evidence="5">
    <location>
        <begin position="1"/>
        <end position="24"/>
    </location>
</feature>
<accession>A0ABQ1LM86</accession>
<reference evidence="9" key="1">
    <citation type="journal article" date="2019" name="Int. J. Syst. Evol. Microbiol.">
        <title>The Global Catalogue of Microorganisms (GCM) 10K type strain sequencing project: providing services to taxonomists for standard genome sequencing and annotation.</title>
        <authorList>
            <consortium name="The Broad Institute Genomics Platform"/>
            <consortium name="The Broad Institute Genome Sequencing Center for Infectious Disease"/>
            <person name="Wu L."/>
            <person name="Ma J."/>
        </authorList>
    </citation>
    <scope>NUCLEOTIDE SEQUENCE [LARGE SCALE GENOMIC DNA]</scope>
    <source>
        <strain evidence="9">CGMCC 1.15342</strain>
    </source>
</reference>
<organism evidence="8 9">
    <name type="scientific">Parapedobacter defluvii</name>
    <dbReference type="NCBI Taxonomy" id="2045106"/>
    <lineage>
        <taxon>Bacteria</taxon>
        <taxon>Pseudomonadati</taxon>
        <taxon>Bacteroidota</taxon>
        <taxon>Sphingobacteriia</taxon>
        <taxon>Sphingobacteriales</taxon>
        <taxon>Sphingobacteriaceae</taxon>
        <taxon>Parapedobacter</taxon>
    </lineage>
</organism>
<keyword evidence="2 4" id="KW-0378">Hydrolase</keyword>
<evidence type="ECO:0000256" key="4">
    <source>
        <dbReference type="RuleBase" id="RU362110"/>
    </source>
</evidence>
<evidence type="ECO:0000259" key="6">
    <source>
        <dbReference type="Pfam" id="PF00251"/>
    </source>
</evidence>
<evidence type="ECO:0000256" key="1">
    <source>
        <dbReference type="ARBA" id="ARBA00009902"/>
    </source>
</evidence>
<name>A0ABQ1LM86_9SPHI</name>
<evidence type="ECO:0000313" key="9">
    <source>
        <dbReference type="Proteomes" id="UP000597338"/>
    </source>
</evidence>
<dbReference type="InterPro" id="IPR013189">
    <property type="entry name" value="Glyco_hydro_32_C"/>
</dbReference>
<evidence type="ECO:0000259" key="7">
    <source>
        <dbReference type="Pfam" id="PF08244"/>
    </source>
</evidence>
<dbReference type="PROSITE" id="PS51257">
    <property type="entry name" value="PROKAR_LIPOPROTEIN"/>
    <property type="match status" value="1"/>
</dbReference>
<comment type="similarity">
    <text evidence="1 4">Belongs to the glycosyl hydrolase 32 family.</text>
</comment>
<dbReference type="InterPro" id="IPR013148">
    <property type="entry name" value="Glyco_hydro_32_N"/>
</dbReference>
<dbReference type="SMART" id="SM00640">
    <property type="entry name" value="Glyco_32"/>
    <property type="match status" value="1"/>
</dbReference>
<dbReference type="InterPro" id="IPR013320">
    <property type="entry name" value="ConA-like_dom_sf"/>
</dbReference>
<dbReference type="EMBL" id="BMIK01000004">
    <property type="protein sequence ID" value="GGC26233.1"/>
    <property type="molecule type" value="Genomic_DNA"/>
</dbReference>
<dbReference type="Pfam" id="PF08244">
    <property type="entry name" value="Glyco_hydro_32C"/>
    <property type="match status" value="1"/>
</dbReference>
<gene>
    <name evidence="8" type="ORF">GCM10011386_17800</name>
</gene>
<comment type="caution">
    <text evidence="8">The sequence shown here is derived from an EMBL/GenBank/DDBJ whole genome shotgun (WGS) entry which is preliminary data.</text>
</comment>
<dbReference type="Proteomes" id="UP000597338">
    <property type="component" value="Unassembled WGS sequence"/>
</dbReference>
<sequence length="600" mass="68316">MRAKRVIFCFLLSGACIVAVSETAAQDTIRQIDIQKGQVYLNLPVSESNPLTRMRISDGDKLLDQFTLKLTDGKPDYWVFFDVSRHQGKTLSVAVSNENIPMSGAFSNLTQASNKNITISSAQRSKALQMVFAADHFPGEDSVYAEQKRPQAHYSARRGWINDPNGLIYYNHEYHLFYQHNPYGWAWGNMHWGHATSQDLIHWKEQPEAIYPFGEKDAAFSGSAVYDPLNTAGFRKNGIDPLIAVYTSTGRGECLKLSYDNGITFEEYKGNPILKHQGRDPKVFWYEPGKHWVMVVWDFGMTKKMSTGDDAIMNQQVIYTSPDLKNWTYQSGVEGFFECPELFELPVEGEAGETRWVMYDATGRYVLGDFDGKRFTVTQMFRQYDYGGGYFYASQTFNNTPDNRRIQQGWGRGLIHAGMPFNQPMLFPTELRLKKSFDGLRLCPSPISEITRLHQNSQVLENRMIRLDNGVSLNVHSDAVHVIAEFEKGDATTFGISVHGYELSYDHLLGEFLAMHGETNGKTNYVNPDSETFKIEAIVDKNILEVFVNDGELYYVLPFDKVKNNQVDAFIKGRGNDRKALLKKLEVHELASIWSGRNRE</sequence>
<dbReference type="Gene3D" id="2.60.120.560">
    <property type="entry name" value="Exo-inulinase, domain 1"/>
    <property type="match status" value="1"/>
</dbReference>
<dbReference type="Pfam" id="PF00251">
    <property type="entry name" value="Glyco_hydro_32N"/>
    <property type="match status" value="1"/>
</dbReference>
<feature type="domain" description="Glycosyl hydrolase family 32 N-terminal" evidence="6">
    <location>
        <begin position="153"/>
        <end position="435"/>
    </location>
</feature>
<keyword evidence="5" id="KW-0732">Signal</keyword>
<dbReference type="PANTHER" id="PTHR42800">
    <property type="entry name" value="EXOINULINASE INUD (AFU_ORTHOLOGUE AFUA_5G00480)"/>
    <property type="match status" value="1"/>
</dbReference>
<keyword evidence="3 4" id="KW-0326">Glycosidase</keyword>
<keyword evidence="9" id="KW-1185">Reference proteome</keyword>
<dbReference type="PANTHER" id="PTHR42800:SF1">
    <property type="entry name" value="EXOINULINASE INUD (AFU_ORTHOLOGUE AFUA_5G00480)"/>
    <property type="match status" value="1"/>
</dbReference>
<dbReference type="InterPro" id="IPR023296">
    <property type="entry name" value="Glyco_hydro_beta-prop_sf"/>
</dbReference>
<evidence type="ECO:0000313" key="8">
    <source>
        <dbReference type="EMBL" id="GGC26233.1"/>
    </source>
</evidence>